<accession>A0ABP0LCV3</accession>
<gene>
    <name evidence="2" type="ORF">CCMP2556_LOCUS20503</name>
</gene>
<dbReference type="InterPro" id="IPR001394">
    <property type="entry name" value="Peptidase_C19_UCH"/>
</dbReference>
<organism evidence="2 3">
    <name type="scientific">Durusdinium trenchii</name>
    <dbReference type="NCBI Taxonomy" id="1381693"/>
    <lineage>
        <taxon>Eukaryota</taxon>
        <taxon>Sar</taxon>
        <taxon>Alveolata</taxon>
        <taxon>Dinophyceae</taxon>
        <taxon>Suessiales</taxon>
        <taxon>Symbiodiniaceae</taxon>
        <taxon>Durusdinium</taxon>
    </lineage>
</organism>
<dbReference type="SUPFAM" id="SSF54001">
    <property type="entry name" value="Cysteine proteinases"/>
    <property type="match status" value="1"/>
</dbReference>
<dbReference type="EMBL" id="CAXAMN010012003">
    <property type="protein sequence ID" value="CAK9036987.1"/>
    <property type="molecule type" value="Genomic_DNA"/>
</dbReference>
<reference evidence="2 3" key="1">
    <citation type="submission" date="2024-02" db="EMBL/GenBank/DDBJ databases">
        <authorList>
            <person name="Chen Y."/>
            <person name="Shah S."/>
            <person name="Dougan E. K."/>
            <person name="Thang M."/>
            <person name="Chan C."/>
        </authorList>
    </citation>
    <scope>NUCLEOTIDE SEQUENCE [LARGE SCALE GENOMIC DNA]</scope>
</reference>
<dbReference type="Gene3D" id="3.90.70.10">
    <property type="entry name" value="Cysteine proteinases"/>
    <property type="match status" value="1"/>
</dbReference>
<dbReference type="InterPro" id="IPR028889">
    <property type="entry name" value="USP"/>
</dbReference>
<evidence type="ECO:0000313" key="3">
    <source>
        <dbReference type="Proteomes" id="UP001642484"/>
    </source>
</evidence>
<dbReference type="PROSITE" id="PS50235">
    <property type="entry name" value="USP_3"/>
    <property type="match status" value="1"/>
</dbReference>
<proteinExistence type="predicted"/>
<evidence type="ECO:0000259" key="1">
    <source>
        <dbReference type="PROSITE" id="PS50235"/>
    </source>
</evidence>
<dbReference type="Pfam" id="PF00443">
    <property type="entry name" value="UCH"/>
    <property type="match status" value="1"/>
</dbReference>
<dbReference type="Proteomes" id="UP001642484">
    <property type="component" value="Unassembled WGS sequence"/>
</dbReference>
<evidence type="ECO:0000313" key="2">
    <source>
        <dbReference type="EMBL" id="CAK9036987.1"/>
    </source>
</evidence>
<dbReference type="InterPro" id="IPR038765">
    <property type="entry name" value="Papain-like_cys_pep_sf"/>
</dbReference>
<protein>
    <recommendedName>
        <fullName evidence="1">USP domain-containing protein</fullName>
    </recommendedName>
</protein>
<dbReference type="PANTHER" id="PTHR21646">
    <property type="entry name" value="UBIQUITIN CARBOXYL-TERMINAL HYDROLASE"/>
    <property type="match status" value="1"/>
</dbReference>
<comment type="caution">
    <text evidence="2">The sequence shown here is derived from an EMBL/GenBank/DDBJ whole genome shotgun (WGS) entry which is preliminary data.</text>
</comment>
<sequence length="207" mass="23252">MNAAIQCLVHSPLLPEYFKSEYKFDVNLNTKFGMAGKLAVAFAELLRDIHNARETGSGVVAPRDFKRIFSDFKPQFAGWKQQDSQEFLSMFLAGLSEDVNRTTKKPYRELKDSEGRPDDEVALEYWQAHCLREATRFGRNPSSYSYPLQISRIQVKAVKGEQLSPTLPSTLELHRSTSPALCCGGALLGTVPLGPAVSEMWLYEPFV</sequence>
<name>A0ABP0LCV3_9DINO</name>
<dbReference type="InterPro" id="IPR050185">
    <property type="entry name" value="Ub_carboxyl-term_hydrolase"/>
</dbReference>
<feature type="domain" description="USP" evidence="1">
    <location>
        <begin position="1"/>
        <end position="207"/>
    </location>
</feature>
<keyword evidence="3" id="KW-1185">Reference proteome</keyword>